<evidence type="ECO:0000256" key="9">
    <source>
        <dbReference type="ARBA" id="ARBA00013031"/>
    </source>
</evidence>
<dbReference type="InterPro" id="IPR030960">
    <property type="entry name" value="DHQS/DOIS_N"/>
</dbReference>
<keyword evidence="12" id="KW-0028">Amino-acid biosynthesis</keyword>
<evidence type="ECO:0000256" key="5">
    <source>
        <dbReference type="ARBA" id="ARBA00003485"/>
    </source>
</evidence>
<keyword evidence="18 23" id="KW-0456">Lyase</keyword>
<evidence type="ECO:0000256" key="10">
    <source>
        <dbReference type="ARBA" id="ARBA00017684"/>
    </source>
</evidence>
<feature type="domain" description="3-dehydroquinate synthase N-terminal" evidence="21">
    <location>
        <begin position="71"/>
        <end position="182"/>
    </location>
</feature>
<evidence type="ECO:0000259" key="21">
    <source>
        <dbReference type="Pfam" id="PF01761"/>
    </source>
</evidence>
<protein>
    <recommendedName>
        <fullName evidence="10 20">3-dehydroquinate synthase</fullName>
        <ecNumber evidence="9 20">4.2.3.4</ecNumber>
    </recommendedName>
</protein>
<dbReference type="GO" id="GO:0008652">
    <property type="term" value="P:amino acid biosynthetic process"/>
    <property type="evidence" value="ECO:0007669"/>
    <property type="project" value="UniProtKB-KW"/>
</dbReference>
<evidence type="ECO:0000256" key="6">
    <source>
        <dbReference type="ARBA" id="ARBA00004496"/>
    </source>
</evidence>
<dbReference type="Proteomes" id="UP000254808">
    <property type="component" value="Chromosome"/>
</dbReference>
<dbReference type="GO" id="GO:0009423">
    <property type="term" value="P:chorismate biosynthetic process"/>
    <property type="evidence" value="ECO:0007669"/>
    <property type="project" value="UniProtKB-UniRule"/>
</dbReference>
<comment type="cofactor">
    <cofactor evidence="3">
        <name>Co(2+)</name>
        <dbReference type="ChEBI" id="CHEBI:48828"/>
    </cofactor>
</comment>
<evidence type="ECO:0000259" key="22">
    <source>
        <dbReference type="Pfam" id="PF24621"/>
    </source>
</evidence>
<dbReference type="PIRSF" id="PIRSF001455">
    <property type="entry name" value="DHQ_synth"/>
    <property type="match status" value="1"/>
</dbReference>
<keyword evidence="11" id="KW-0963">Cytoplasm</keyword>
<reference evidence="23 24" key="1">
    <citation type="submission" date="2018-03" db="EMBL/GenBank/DDBJ databases">
        <title>Phenotypic and genomic properties of Cyclonatronum proteinivorum gen. nov., sp. nov., a haloalkaliphilic bacteroidete from soda lakes possessing Na+-translocating rhodopsin.</title>
        <authorList>
            <person name="Toshchakov S.V."/>
            <person name="Korzhenkov A."/>
            <person name="Samarov N.I."/>
            <person name="Kublanov I.V."/>
            <person name="Muntyan M.S."/>
            <person name="Sorokin D.Y."/>
        </authorList>
    </citation>
    <scope>NUCLEOTIDE SEQUENCE [LARGE SCALE GENOMIC DNA]</scope>
    <source>
        <strain evidence="23 24">Omega</strain>
    </source>
</reference>
<dbReference type="Gene3D" id="1.20.1090.10">
    <property type="entry name" value="Dehydroquinate synthase-like - alpha domain"/>
    <property type="match status" value="1"/>
</dbReference>
<accession>A0A345UKF7</accession>
<evidence type="ECO:0000256" key="15">
    <source>
        <dbReference type="ARBA" id="ARBA00022833"/>
    </source>
</evidence>
<evidence type="ECO:0000256" key="7">
    <source>
        <dbReference type="ARBA" id="ARBA00004661"/>
    </source>
</evidence>
<dbReference type="InterPro" id="IPR050071">
    <property type="entry name" value="Dehydroquinate_synthase"/>
</dbReference>
<dbReference type="AlphaFoldDB" id="A0A345UKF7"/>
<evidence type="ECO:0000256" key="19">
    <source>
        <dbReference type="ARBA" id="ARBA00023285"/>
    </source>
</evidence>
<dbReference type="SUPFAM" id="SSF56796">
    <property type="entry name" value="Dehydroquinate synthase-like"/>
    <property type="match status" value="1"/>
</dbReference>
<evidence type="ECO:0000256" key="11">
    <source>
        <dbReference type="ARBA" id="ARBA00022490"/>
    </source>
</evidence>
<dbReference type="EMBL" id="CP027806">
    <property type="protein sequence ID" value="AXJ00959.1"/>
    <property type="molecule type" value="Genomic_DNA"/>
</dbReference>
<evidence type="ECO:0000256" key="1">
    <source>
        <dbReference type="ARBA" id="ARBA00001393"/>
    </source>
</evidence>
<keyword evidence="15" id="KW-0862">Zinc</keyword>
<keyword evidence="13" id="KW-0479">Metal-binding</keyword>
<dbReference type="GO" id="GO:0003856">
    <property type="term" value="F:3-dehydroquinate synthase activity"/>
    <property type="evidence" value="ECO:0007669"/>
    <property type="project" value="UniProtKB-UniRule"/>
</dbReference>
<evidence type="ECO:0000256" key="14">
    <source>
        <dbReference type="ARBA" id="ARBA00022741"/>
    </source>
</evidence>
<evidence type="ECO:0000256" key="20">
    <source>
        <dbReference type="NCBIfam" id="TIGR01357"/>
    </source>
</evidence>
<comment type="subcellular location">
    <subcellularLocation>
        <location evidence="6">Cytoplasm</location>
    </subcellularLocation>
</comment>
<feature type="domain" description="3-dehydroquinate synthase C-terminal" evidence="22">
    <location>
        <begin position="184"/>
        <end position="325"/>
    </location>
</feature>
<evidence type="ECO:0000256" key="12">
    <source>
        <dbReference type="ARBA" id="ARBA00022605"/>
    </source>
</evidence>
<organism evidence="23 24">
    <name type="scientific">Cyclonatronum proteinivorum</name>
    <dbReference type="NCBI Taxonomy" id="1457365"/>
    <lineage>
        <taxon>Bacteria</taxon>
        <taxon>Pseudomonadati</taxon>
        <taxon>Balneolota</taxon>
        <taxon>Balneolia</taxon>
        <taxon>Balneolales</taxon>
        <taxon>Cyclonatronaceae</taxon>
        <taxon>Cyclonatronum</taxon>
    </lineage>
</organism>
<keyword evidence="16" id="KW-0520">NAD</keyword>
<dbReference type="InterPro" id="IPR016037">
    <property type="entry name" value="DHQ_synth_AroB"/>
</dbReference>
<dbReference type="OrthoDB" id="9806583at2"/>
<comment type="cofactor">
    <cofactor evidence="2">
        <name>NAD(+)</name>
        <dbReference type="ChEBI" id="CHEBI:57540"/>
    </cofactor>
</comment>
<dbReference type="RefSeq" id="WP_114984204.1">
    <property type="nucleotide sequence ID" value="NZ_CP027806.1"/>
</dbReference>
<keyword evidence="24" id="KW-1185">Reference proteome</keyword>
<comment type="similarity">
    <text evidence="8">Belongs to the sugar phosphate cyclases superfamily. Dehydroquinate synthase family.</text>
</comment>
<comment type="catalytic activity">
    <reaction evidence="1">
        <text>7-phospho-2-dehydro-3-deoxy-D-arabino-heptonate = 3-dehydroquinate + phosphate</text>
        <dbReference type="Rhea" id="RHEA:21968"/>
        <dbReference type="ChEBI" id="CHEBI:32364"/>
        <dbReference type="ChEBI" id="CHEBI:43474"/>
        <dbReference type="ChEBI" id="CHEBI:58394"/>
        <dbReference type="EC" id="4.2.3.4"/>
    </reaction>
</comment>
<evidence type="ECO:0000256" key="17">
    <source>
        <dbReference type="ARBA" id="ARBA00023141"/>
    </source>
</evidence>
<keyword evidence="19" id="KW-0170">Cobalt</keyword>
<dbReference type="Gene3D" id="3.40.50.1970">
    <property type="match status" value="1"/>
</dbReference>
<evidence type="ECO:0000256" key="4">
    <source>
        <dbReference type="ARBA" id="ARBA00001947"/>
    </source>
</evidence>
<dbReference type="GO" id="GO:0000166">
    <property type="term" value="F:nucleotide binding"/>
    <property type="evidence" value="ECO:0007669"/>
    <property type="project" value="UniProtKB-KW"/>
</dbReference>
<comment type="function">
    <text evidence="5">Catalyzes the conversion of 3-deoxy-D-arabino-heptulosonate 7-phosphate (DAHP) to dehydroquinate (DHQ).</text>
</comment>
<evidence type="ECO:0000256" key="2">
    <source>
        <dbReference type="ARBA" id="ARBA00001911"/>
    </source>
</evidence>
<evidence type="ECO:0000256" key="13">
    <source>
        <dbReference type="ARBA" id="ARBA00022723"/>
    </source>
</evidence>
<dbReference type="NCBIfam" id="TIGR01357">
    <property type="entry name" value="aroB"/>
    <property type="match status" value="1"/>
</dbReference>
<evidence type="ECO:0000313" key="23">
    <source>
        <dbReference type="EMBL" id="AXJ00959.1"/>
    </source>
</evidence>
<dbReference type="KEGG" id="cprv:CYPRO_1708"/>
<dbReference type="InterPro" id="IPR056179">
    <property type="entry name" value="DHQS_C"/>
</dbReference>
<evidence type="ECO:0000256" key="8">
    <source>
        <dbReference type="ARBA" id="ARBA00005412"/>
    </source>
</evidence>
<dbReference type="GO" id="GO:0046872">
    <property type="term" value="F:metal ion binding"/>
    <property type="evidence" value="ECO:0007669"/>
    <property type="project" value="UniProtKB-KW"/>
</dbReference>
<evidence type="ECO:0000256" key="16">
    <source>
        <dbReference type="ARBA" id="ARBA00023027"/>
    </source>
</evidence>
<keyword evidence="14" id="KW-0547">Nucleotide-binding</keyword>
<dbReference type="FunFam" id="3.40.50.1970:FF:000007">
    <property type="entry name" value="Pentafunctional AROM polypeptide"/>
    <property type="match status" value="1"/>
</dbReference>
<dbReference type="InterPro" id="IPR030963">
    <property type="entry name" value="DHQ_synth_fam"/>
</dbReference>
<comment type="pathway">
    <text evidence="7">Metabolic intermediate biosynthesis; chorismate biosynthesis; chorismate from D-erythrose 4-phosphate and phosphoenolpyruvate: step 2/7.</text>
</comment>
<name>A0A345UKF7_9BACT</name>
<sequence length="368" mass="40046">MHSFSVQTISIQEDLQYKVITGDAPWEPLREVLASINTRQAVFLVDENVFRLQDGFIAWLSSLVERPVLARIPAGESSKSTENWISLVNFCLEQGIDRQTPVVAVGGGVTGDLAGFVAASVLRGLPLIHIPTTILAMVDSSVGGKTGINHETGKNLIGAFYQPRAVVSFLSVLETLPDEEFISGFAEVLKYGAIQDTGILTLLDGRDILQLRKDIPLLKEIIDRCIKVKARVVTEDSKESGLRMILNYGHTFGHAIEKVAGYGRISHGQAVFAGMMAAAVMARKLGATINTDLIAQHTASFIKPGLLDGLDIEALNHAMRSDKKVSSATVRFILLHEYGKPYLHPVEDSGFISEVWTESFSEISASIS</sequence>
<dbReference type="EC" id="4.2.3.4" evidence="9 20"/>
<keyword evidence="17" id="KW-0057">Aromatic amino acid biosynthesis</keyword>
<dbReference type="Pfam" id="PF24621">
    <property type="entry name" value="DHQS_C"/>
    <property type="match status" value="1"/>
</dbReference>
<evidence type="ECO:0000313" key="24">
    <source>
        <dbReference type="Proteomes" id="UP000254808"/>
    </source>
</evidence>
<evidence type="ECO:0000256" key="3">
    <source>
        <dbReference type="ARBA" id="ARBA00001941"/>
    </source>
</evidence>
<dbReference type="CDD" id="cd08195">
    <property type="entry name" value="DHQS"/>
    <property type="match status" value="1"/>
</dbReference>
<gene>
    <name evidence="23" type="ORF">CYPRO_1708</name>
</gene>
<proteinExistence type="inferred from homology"/>
<evidence type="ECO:0000256" key="18">
    <source>
        <dbReference type="ARBA" id="ARBA00023239"/>
    </source>
</evidence>
<dbReference type="PANTHER" id="PTHR43622:SF7">
    <property type="entry name" value="3-DEHYDROQUINATE SYNTHASE, CHLOROPLASTIC"/>
    <property type="match status" value="1"/>
</dbReference>
<dbReference type="Pfam" id="PF01761">
    <property type="entry name" value="DHQ_synthase"/>
    <property type="match status" value="1"/>
</dbReference>
<dbReference type="GO" id="GO:0005737">
    <property type="term" value="C:cytoplasm"/>
    <property type="evidence" value="ECO:0007669"/>
    <property type="project" value="UniProtKB-SubCell"/>
</dbReference>
<comment type="cofactor">
    <cofactor evidence="4">
        <name>Zn(2+)</name>
        <dbReference type="ChEBI" id="CHEBI:29105"/>
    </cofactor>
</comment>
<dbReference type="PANTHER" id="PTHR43622">
    <property type="entry name" value="3-DEHYDROQUINATE SYNTHASE"/>
    <property type="match status" value="1"/>
</dbReference>
<dbReference type="GO" id="GO:0009073">
    <property type="term" value="P:aromatic amino acid family biosynthetic process"/>
    <property type="evidence" value="ECO:0007669"/>
    <property type="project" value="UniProtKB-KW"/>
</dbReference>